<comment type="caution">
    <text evidence="3">The sequence shown here is derived from an EMBL/GenBank/DDBJ whole genome shotgun (WGS) entry which is preliminary data.</text>
</comment>
<feature type="compositionally biased region" description="Basic and acidic residues" evidence="1">
    <location>
        <begin position="175"/>
        <end position="188"/>
    </location>
</feature>
<evidence type="ECO:0000259" key="2">
    <source>
        <dbReference type="PROSITE" id="PS50879"/>
    </source>
</evidence>
<dbReference type="GO" id="GO:0003676">
    <property type="term" value="F:nucleic acid binding"/>
    <property type="evidence" value="ECO:0007669"/>
    <property type="project" value="InterPro"/>
</dbReference>
<feature type="region of interest" description="Disordered" evidence="1">
    <location>
        <begin position="175"/>
        <end position="199"/>
    </location>
</feature>
<feature type="domain" description="RNase H type-1" evidence="2">
    <location>
        <begin position="205"/>
        <end position="341"/>
    </location>
</feature>
<evidence type="ECO:0000256" key="1">
    <source>
        <dbReference type="SAM" id="MobiDB-lite"/>
    </source>
</evidence>
<protein>
    <recommendedName>
        <fullName evidence="2">RNase H type-1 domain-containing protein</fullName>
    </recommendedName>
</protein>
<dbReference type="EMBL" id="AGJK01000119">
    <property type="protein sequence ID" value="EHP91273.1"/>
    <property type="molecule type" value="Genomic_DNA"/>
</dbReference>
<dbReference type="Proteomes" id="UP000004382">
    <property type="component" value="Unassembled WGS sequence"/>
</dbReference>
<dbReference type="RefSeq" id="WP_003602311.1">
    <property type="nucleotide sequence ID" value="NZ_AGJK01000119.1"/>
</dbReference>
<dbReference type="PROSITE" id="PS50879">
    <property type="entry name" value="RNASE_H_1"/>
    <property type="match status" value="1"/>
</dbReference>
<dbReference type="AlphaFoldDB" id="H1KMG5"/>
<name>H1KMG5_METEX</name>
<gene>
    <name evidence="3" type="ORF">MetexDRAFT_3828</name>
</gene>
<organism evidence="3 4">
    <name type="scientific">Methylorubrum extorquens DSM 13060</name>
    <dbReference type="NCBI Taxonomy" id="882800"/>
    <lineage>
        <taxon>Bacteria</taxon>
        <taxon>Pseudomonadati</taxon>
        <taxon>Pseudomonadota</taxon>
        <taxon>Alphaproteobacteria</taxon>
        <taxon>Hyphomicrobiales</taxon>
        <taxon>Methylobacteriaceae</taxon>
        <taxon>Methylorubrum</taxon>
    </lineage>
</organism>
<sequence length="342" mass="36447">MDIASPILEAEAARRQVEASISGHFRTVAPLLGERGLEARTALGLWHAVMGSLLHGVGPLAAAKLIAARAKAIRGHGGNADTPAVEMTPETEMQVLEEVSAAAKEFVEAIGGAYEDAADAGLEHLFAEVLVDVLAKTLVGLWGPFHARKALGEQWIAFGAGREIVVHPSEPEEALRPASEVRRQEVRQETASPLPAPRIAGDRHVDMRVEAEIEGGAGAFAVAIETAEKGGRRERRDVAGPCAEASVRKAVLAAAVEGMRAVCECAGRVVVRLSSSAAFLQAGMAPPERRSASSRLPSEEQMWLLLDAFASVHRIEWRHDAGGLSDDLAERCDRLIRRQLAG</sequence>
<dbReference type="GO" id="GO:0004523">
    <property type="term" value="F:RNA-DNA hybrid ribonuclease activity"/>
    <property type="evidence" value="ECO:0007669"/>
    <property type="project" value="InterPro"/>
</dbReference>
<evidence type="ECO:0000313" key="4">
    <source>
        <dbReference type="Proteomes" id="UP000004382"/>
    </source>
</evidence>
<dbReference type="InterPro" id="IPR002156">
    <property type="entry name" value="RNaseH_domain"/>
</dbReference>
<reference evidence="3 4" key="1">
    <citation type="submission" date="2011-09" db="EMBL/GenBank/DDBJ databases">
        <title>The draft genome of Methylobacterium extorquens DSM 13060.</title>
        <authorList>
            <consortium name="US DOE Joint Genome Institute (JGI-PGF)"/>
            <person name="Lucas S."/>
            <person name="Han J."/>
            <person name="Lapidus A."/>
            <person name="Cheng J.-F."/>
            <person name="Goodwin L."/>
            <person name="Pitluck S."/>
            <person name="Peters L."/>
            <person name="Land M.L."/>
            <person name="Hauser L."/>
            <person name="Koskimaki J."/>
            <person name="Halonen O."/>
            <person name="Pirttila A."/>
            <person name="Frank C."/>
            <person name="Woyke T.J."/>
        </authorList>
    </citation>
    <scope>NUCLEOTIDE SEQUENCE [LARGE SCALE GENOMIC DNA]</scope>
    <source>
        <strain evidence="3 4">DSM 13060</strain>
    </source>
</reference>
<evidence type="ECO:0000313" key="3">
    <source>
        <dbReference type="EMBL" id="EHP91273.1"/>
    </source>
</evidence>
<dbReference type="PATRIC" id="fig|882800.3.peg.3768"/>
<accession>H1KMG5</accession>
<proteinExistence type="predicted"/>